<dbReference type="InterPro" id="IPR050153">
    <property type="entry name" value="Metal_Ion_Import_ABC"/>
</dbReference>
<dbReference type="EMBL" id="JACATZ010000001">
    <property type="protein sequence ID" value="NWJ44486.1"/>
    <property type="molecule type" value="Genomic_DNA"/>
</dbReference>
<reference evidence="6 8" key="1">
    <citation type="submission" date="2020-06" db="EMBL/GenBank/DDBJ databases">
        <title>Anoxygenic phototrophic Chloroflexota member uses a Type I reaction center.</title>
        <authorList>
            <person name="Tsuji J.M."/>
            <person name="Shaw N.A."/>
            <person name="Nagashima S."/>
            <person name="Venkiteswaran J."/>
            <person name="Schiff S.L."/>
            <person name="Hanada S."/>
            <person name="Tank M."/>
            <person name="Neufeld J.D."/>
        </authorList>
    </citation>
    <scope>NUCLEOTIDE SEQUENCE [LARGE SCALE GENOMIC DNA]</scope>
    <source>
        <strain evidence="6">L227-S17</strain>
    </source>
</reference>
<evidence type="ECO:0000256" key="3">
    <source>
        <dbReference type="ARBA" id="ARBA00022741"/>
    </source>
</evidence>
<evidence type="ECO:0000256" key="1">
    <source>
        <dbReference type="ARBA" id="ARBA00005417"/>
    </source>
</evidence>
<dbReference type="SMART" id="SM00382">
    <property type="entry name" value="AAA"/>
    <property type="match status" value="1"/>
</dbReference>
<dbReference type="InterPro" id="IPR003439">
    <property type="entry name" value="ABC_transporter-like_ATP-bd"/>
</dbReference>
<dbReference type="InterPro" id="IPR003593">
    <property type="entry name" value="AAA+_ATPase"/>
</dbReference>
<dbReference type="PROSITE" id="PS00211">
    <property type="entry name" value="ABC_TRANSPORTER_1"/>
    <property type="match status" value="1"/>
</dbReference>
<evidence type="ECO:0000313" key="7">
    <source>
        <dbReference type="EMBL" id="WJW66379.1"/>
    </source>
</evidence>
<evidence type="ECO:0000259" key="5">
    <source>
        <dbReference type="PROSITE" id="PS50893"/>
    </source>
</evidence>
<dbReference type="PANTHER" id="PTHR42734">
    <property type="entry name" value="METAL TRANSPORT SYSTEM ATP-BINDING PROTEIN TM_0124-RELATED"/>
    <property type="match status" value="1"/>
</dbReference>
<dbReference type="Pfam" id="PF00005">
    <property type="entry name" value="ABC_tran"/>
    <property type="match status" value="1"/>
</dbReference>
<protein>
    <submittedName>
        <fullName evidence="6">Metal ABC transporter ATP-binding protein</fullName>
    </submittedName>
</protein>
<dbReference type="InterPro" id="IPR017871">
    <property type="entry name" value="ABC_transporter-like_CS"/>
</dbReference>
<feature type="domain" description="ABC transporter" evidence="5">
    <location>
        <begin position="37"/>
        <end position="268"/>
    </location>
</feature>
<organism evidence="6 8">
    <name type="scientific">Candidatus Chlorohelix allophototropha</name>
    <dbReference type="NCBI Taxonomy" id="3003348"/>
    <lineage>
        <taxon>Bacteria</taxon>
        <taxon>Bacillati</taxon>
        <taxon>Chloroflexota</taxon>
        <taxon>Chloroflexia</taxon>
        <taxon>Candidatus Chloroheliales</taxon>
        <taxon>Candidatus Chloroheliaceae</taxon>
        <taxon>Candidatus Chlorohelix</taxon>
    </lineage>
</organism>
<accession>A0A8T7M1C9</accession>
<dbReference type="SUPFAM" id="SSF52540">
    <property type="entry name" value="P-loop containing nucleoside triphosphate hydrolases"/>
    <property type="match status" value="1"/>
</dbReference>
<reference evidence="7" key="2">
    <citation type="journal article" date="2024" name="Nature">
        <title>Anoxygenic phototroph of the Chloroflexota uses a type I reaction centre.</title>
        <authorList>
            <person name="Tsuji J.M."/>
            <person name="Shaw N.A."/>
            <person name="Nagashima S."/>
            <person name="Venkiteswaran J.J."/>
            <person name="Schiff S.L."/>
            <person name="Watanabe T."/>
            <person name="Fukui M."/>
            <person name="Hanada S."/>
            <person name="Tank M."/>
            <person name="Neufeld J.D."/>
        </authorList>
    </citation>
    <scope>NUCLEOTIDE SEQUENCE</scope>
    <source>
        <strain evidence="7">L227-S17</strain>
    </source>
</reference>
<dbReference type="Proteomes" id="UP001431572">
    <property type="component" value="Chromosome 1"/>
</dbReference>
<comment type="similarity">
    <text evidence="1">Belongs to the ABC transporter superfamily.</text>
</comment>
<evidence type="ECO:0000256" key="4">
    <source>
        <dbReference type="ARBA" id="ARBA00022840"/>
    </source>
</evidence>
<evidence type="ECO:0000313" key="6">
    <source>
        <dbReference type="EMBL" id="NWJ44486.1"/>
    </source>
</evidence>
<dbReference type="RefSeq" id="WP_341468263.1">
    <property type="nucleotide sequence ID" value="NZ_CP128399.1"/>
</dbReference>
<name>A0A8T7M1C9_9CHLR</name>
<keyword evidence="4 6" id="KW-0067">ATP-binding</keyword>
<dbReference type="EMBL" id="CP128399">
    <property type="protein sequence ID" value="WJW66379.1"/>
    <property type="molecule type" value="Genomic_DNA"/>
</dbReference>
<keyword evidence="2" id="KW-0813">Transport</keyword>
<dbReference type="InterPro" id="IPR027417">
    <property type="entry name" value="P-loop_NTPase"/>
</dbReference>
<dbReference type="Proteomes" id="UP000521676">
    <property type="component" value="Unassembled WGS sequence"/>
</dbReference>
<proteinExistence type="inferred from homology"/>
<gene>
    <name evidence="6" type="ORF">HXX08_01270</name>
    <name evidence="7" type="ORF">OZ401_002175</name>
</gene>
<dbReference type="PANTHER" id="PTHR42734:SF5">
    <property type="entry name" value="IRON TRANSPORT SYSTEM ATP-BINDING PROTEIN HI_0361-RELATED"/>
    <property type="match status" value="1"/>
</dbReference>
<dbReference type="CDD" id="cd03235">
    <property type="entry name" value="ABC_Metallic_Cations"/>
    <property type="match status" value="1"/>
</dbReference>
<keyword evidence="3" id="KW-0547">Nucleotide-binding</keyword>
<dbReference type="GO" id="GO:0016887">
    <property type="term" value="F:ATP hydrolysis activity"/>
    <property type="evidence" value="ECO:0007669"/>
    <property type="project" value="InterPro"/>
</dbReference>
<dbReference type="PROSITE" id="PS50893">
    <property type="entry name" value="ABC_TRANSPORTER_2"/>
    <property type="match status" value="1"/>
</dbReference>
<dbReference type="FunFam" id="3.40.50.300:FF:000134">
    <property type="entry name" value="Iron-enterobactin ABC transporter ATP-binding protein"/>
    <property type="match status" value="1"/>
</dbReference>
<evidence type="ECO:0000313" key="9">
    <source>
        <dbReference type="Proteomes" id="UP001431572"/>
    </source>
</evidence>
<sequence>MSDKLPKNLSNFPDLRSISLGEECGPECHEEGHNPLLELKDLSVSYGQNTVLSEVSFKLGSGQLVGIIGPNGAGKSTLIKSILGLTPYRGRVLVNGLPAKQARLKLAYVPQKEEVRWDYPVTVEDVVMMGRYRRIGWVRGPRKDDHVVVEEALESVDMLPLKHRQISQLSGGQQQRVFVARALAQQGEIILLDEPLTGVDTTSQEVIINIIKHQRKHGKLILMATHDLNAAARECDNIACINRGLIALGTSRQVFTPEILARTYGGRAVSLQGESSTFILD</sequence>
<dbReference type="Gene3D" id="3.40.50.300">
    <property type="entry name" value="P-loop containing nucleotide triphosphate hydrolases"/>
    <property type="match status" value="1"/>
</dbReference>
<evidence type="ECO:0000256" key="2">
    <source>
        <dbReference type="ARBA" id="ARBA00022448"/>
    </source>
</evidence>
<dbReference type="GO" id="GO:0005524">
    <property type="term" value="F:ATP binding"/>
    <property type="evidence" value="ECO:0007669"/>
    <property type="project" value="UniProtKB-KW"/>
</dbReference>
<keyword evidence="9" id="KW-1185">Reference proteome</keyword>
<evidence type="ECO:0000313" key="8">
    <source>
        <dbReference type="Proteomes" id="UP000521676"/>
    </source>
</evidence>
<dbReference type="AlphaFoldDB" id="A0A8T7M1C9"/>